<dbReference type="SUPFAM" id="SSF51735">
    <property type="entry name" value="NAD(P)-binding Rossmann-fold domains"/>
    <property type="match status" value="1"/>
</dbReference>
<reference evidence="3" key="1">
    <citation type="journal article" date="2019" name="Int. J. Syst. Evol. Microbiol.">
        <title>The Global Catalogue of Microorganisms (GCM) 10K type strain sequencing project: providing services to taxonomists for standard genome sequencing and annotation.</title>
        <authorList>
            <consortium name="The Broad Institute Genomics Platform"/>
            <consortium name="The Broad Institute Genome Sequencing Center for Infectious Disease"/>
            <person name="Wu L."/>
            <person name="Ma J."/>
        </authorList>
    </citation>
    <scope>NUCLEOTIDE SEQUENCE [LARGE SCALE GENOMIC DNA]</scope>
    <source>
        <strain evidence="3">JCM 12140</strain>
    </source>
</reference>
<dbReference type="InterPro" id="IPR016040">
    <property type="entry name" value="NAD(P)-bd_dom"/>
</dbReference>
<name>A0ABP4K789_9MICO</name>
<dbReference type="RefSeq" id="WP_204606563.1">
    <property type="nucleotide sequence ID" value="NZ_BAAAJX010000005.1"/>
</dbReference>
<dbReference type="PANTHER" id="PTHR43355">
    <property type="entry name" value="FLAVIN REDUCTASE (NADPH)"/>
    <property type="match status" value="1"/>
</dbReference>
<dbReference type="InterPro" id="IPR051606">
    <property type="entry name" value="Polyketide_Oxido-like"/>
</dbReference>
<feature type="domain" description="NAD(P)-binding" evidence="1">
    <location>
        <begin position="11"/>
        <end position="199"/>
    </location>
</feature>
<gene>
    <name evidence="2" type="ORF">GCM10009627_14130</name>
</gene>
<dbReference type="Pfam" id="PF13460">
    <property type="entry name" value="NAD_binding_10"/>
    <property type="match status" value="1"/>
</dbReference>
<dbReference type="Gene3D" id="3.40.50.720">
    <property type="entry name" value="NAD(P)-binding Rossmann-like Domain"/>
    <property type="match status" value="1"/>
</dbReference>
<evidence type="ECO:0000313" key="3">
    <source>
        <dbReference type="Proteomes" id="UP001501742"/>
    </source>
</evidence>
<dbReference type="Proteomes" id="UP001501742">
    <property type="component" value="Unassembled WGS sequence"/>
</dbReference>
<dbReference type="InterPro" id="IPR036291">
    <property type="entry name" value="NAD(P)-bd_dom_sf"/>
</dbReference>
<organism evidence="2 3">
    <name type="scientific">Curtobacterium herbarum</name>
    <dbReference type="NCBI Taxonomy" id="150122"/>
    <lineage>
        <taxon>Bacteria</taxon>
        <taxon>Bacillati</taxon>
        <taxon>Actinomycetota</taxon>
        <taxon>Actinomycetes</taxon>
        <taxon>Micrococcales</taxon>
        <taxon>Microbacteriaceae</taxon>
        <taxon>Curtobacterium</taxon>
    </lineage>
</organism>
<comment type="caution">
    <text evidence="2">The sequence shown here is derived from an EMBL/GenBank/DDBJ whole genome shotgun (WGS) entry which is preliminary data.</text>
</comment>
<dbReference type="PANTHER" id="PTHR43355:SF2">
    <property type="entry name" value="FLAVIN REDUCTASE (NADPH)"/>
    <property type="match status" value="1"/>
</dbReference>
<evidence type="ECO:0000259" key="1">
    <source>
        <dbReference type="Pfam" id="PF13460"/>
    </source>
</evidence>
<evidence type="ECO:0000313" key="2">
    <source>
        <dbReference type="EMBL" id="GAA1493067.1"/>
    </source>
</evidence>
<proteinExistence type="predicted"/>
<dbReference type="EMBL" id="BAAAJX010000005">
    <property type="protein sequence ID" value="GAA1493067.1"/>
    <property type="molecule type" value="Genomic_DNA"/>
</dbReference>
<keyword evidence="3" id="KW-1185">Reference proteome</keyword>
<sequence>MPSQRTILVFGGTGQTGRHLTDLALAAGHHVRVLARTPAKAGPPRAGLDVRRGSVTDDLDLDGLLDGVDSVVSLLGDVQAQRTAMVNTAFVRRLVPAMRRTGVRRFLYQAGALSAPPHGRLTPALWAIRNTVARSYDGQHRDNEAVMRYLADEAMDLQWMVHRAGIGSDGPSKGVLERTEGTPGIGTFRDCADYDLRLLDDPTAVHTTSLSAYRKRAGRTAGRTSAGV</sequence>
<accession>A0ABP4K789</accession>
<protein>
    <recommendedName>
        <fullName evidence="1">NAD(P)-binding domain-containing protein</fullName>
    </recommendedName>
</protein>